<dbReference type="EMBL" id="CAVMJV010000111">
    <property type="protein sequence ID" value="CAK5102159.1"/>
    <property type="molecule type" value="Genomic_DNA"/>
</dbReference>
<evidence type="ECO:0000313" key="2">
    <source>
        <dbReference type="Proteomes" id="UP001497535"/>
    </source>
</evidence>
<protein>
    <submittedName>
        <fullName evidence="1">Uncharacterized protein</fullName>
    </submittedName>
</protein>
<comment type="caution">
    <text evidence="1">The sequence shown here is derived from an EMBL/GenBank/DDBJ whole genome shotgun (WGS) entry which is preliminary data.</text>
</comment>
<gene>
    <name evidence="1" type="ORF">MENTE1834_LOCUS42461</name>
</gene>
<accession>A0ACB1ASS2</accession>
<name>A0ACB1ASS2_MELEN</name>
<dbReference type="Proteomes" id="UP001497535">
    <property type="component" value="Unassembled WGS sequence"/>
</dbReference>
<proteinExistence type="predicted"/>
<organism evidence="1 2">
    <name type="scientific">Meloidogyne enterolobii</name>
    <name type="common">Root-knot nematode worm</name>
    <name type="synonym">Meloidogyne mayaguensis</name>
    <dbReference type="NCBI Taxonomy" id="390850"/>
    <lineage>
        <taxon>Eukaryota</taxon>
        <taxon>Metazoa</taxon>
        <taxon>Ecdysozoa</taxon>
        <taxon>Nematoda</taxon>
        <taxon>Chromadorea</taxon>
        <taxon>Rhabditida</taxon>
        <taxon>Tylenchina</taxon>
        <taxon>Tylenchomorpha</taxon>
        <taxon>Tylenchoidea</taxon>
        <taxon>Meloidogynidae</taxon>
        <taxon>Meloidogyninae</taxon>
        <taxon>Meloidogyne</taxon>
    </lineage>
</organism>
<evidence type="ECO:0000313" key="1">
    <source>
        <dbReference type="EMBL" id="CAK5102159.1"/>
    </source>
</evidence>
<sequence>MAKERADDHKEIWQILINRVRSVSDKLIFDEDEIRKVYSRMNSLCDETTKENDPGMLVPFFETLLLTFECKSEIMTELSKDFEKCRKSVGKERNIMETLMERFWKPQKYIKSILLSYSKEIPDYMKRMFVITGLAGQRMYNEDIAKRIKSYIEGQNYEGNKEPDRNRSD</sequence>
<reference evidence="1" key="1">
    <citation type="submission" date="2023-11" db="EMBL/GenBank/DDBJ databases">
        <authorList>
            <person name="Poullet M."/>
        </authorList>
    </citation>
    <scope>NUCLEOTIDE SEQUENCE</scope>
    <source>
        <strain evidence="1">E1834</strain>
    </source>
</reference>
<keyword evidence="2" id="KW-1185">Reference proteome</keyword>